<dbReference type="RefSeq" id="WP_307445141.1">
    <property type="nucleotide sequence ID" value="NZ_JAUSWP010000005.1"/>
</dbReference>
<evidence type="ECO:0000313" key="2">
    <source>
        <dbReference type="Proteomes" id="UP001236620"/>
    </source>
</evidence>
<comment type="caution">
    <text evidence="1">The sequence shown here is derived from an EMBL/GenBank/DDBJ whole genome shotgun (WGS) entry which is preliminary data.</text>
</comment>
<proteinExistence type="predicted"/>
<keyword evidence="2" id="KW-1185">Reference proteome</keyword>
<dbReference type="EMBL" id="JAUSWP010000005">
    <property type="protein sequence ID" value="MDQ0567961.1"/>
    <property type="molecule type" value="Genomic_DNA"/>
</dbReference>
<sequence length="530" mass="61378">MKWNKKLVSIISSIFITGSGVAVGVGLWHIRTNKTNKKNLEKLITITNLETIDKNNKNRDDLIELIRQKNPNLDLDFDRLDLDIQTDKVIVKPKVGDKVYKGEVELFFELSVELSSLITETNLGIIDESENIDQILLNLVKEKNPNLDINKVEIVHQENKVFVKAKTGDKTYKGIVEIFFALSIDLSSLIKHKNLGTIEKSQLTEEKIIQLIKQKNPNLDLDFSKLQLEINEQKSTATIKPKIGDKTYKRQVNLKFDLFTEDDTKIIEQIKSIWNTEFKDRFRMHKDKLLGRDKVHRLFFERLFKYDLNSKDIKFIGSTINDSNKSIVFKFIYKNYVNIDLDGGTITTKPLTEYHEYNNTEVTKIGYYISDSGFTIGQFKPTTNKVPSQLPSIINDLSNAFSENKHTEIKGLENWDTSNVTSMFGTFSFTDRFNQDISTREVTIGTNKYTAWVVSNVRSMKTMFFSALKFNKDISNWNTSNVVDMSHMFFTATEFNQNISTWNVDKVVAHNSFIDRWSKLKPEFIPKKFR</sequence>
<evidence type="ECO:0000313" key="1">
    <source>
        <dbReference type="EMBL" id="MDQ0567961.1"/>
    </source>
</evidence>
<dbReference type="Proteomes" id="UP001236620">
    <property type="component" value="Unassembled WGS sequence"/>
</dbReference>
<organism evidence="1 2">
    <name type="scientific">Mycoplasma yeatsii</name>
    <dbReference type="NCBI Taxonomy" id="51365"/>
    <lineage>
        <taxon>Bacteria</taxon>
        <taxon>Bacillati</taxon>
        <taxon>Mycoplasmatota</taxon>
        <taxon>Mollicutes</taxon>
        <taxon>Mycoplasmataceae</taxon>
        <taxon>Mycoplasma</taxon>
    </lineage>
</organism>
<dbReference type="Pfam" id="PF03382">
    <property type="entry name" value="DUF285"/>
    <property type="match status" value="1"/>
</dbReference>
<dbReference type="InterPro" id="IPR005046">
    <property type="entry name" value="DUF285"/>
</dbReference>
<gene>
    <name evidence="1" type="ORF">J2Z63_000608</name>
</gene>
<protein>
    <submittedName>
        <fullName evidence="1">Surface protein</fullName>
    </submittedName>
</protein>
<accession>A0ABU0NG24</accession>
<reference evidence="1" key="1">
    <citation type="submission" date="2023-07" db="EMBL/GenBank/DDBJ databases">
        <title>Genomic Encyclopedia of Type Strains, Phase IV (KMG-IV): sequencing the most valuable type-strain genomes for metagenomic binning, comparative biology and taxonomic classification.</title>
        <authorList>
            <person name="Goeker M."/>
        </authorList>
    </citation>
    <scope>NUCLEOTIDE SEQUENCE [LARGE SCALE GENOMIC DNA]</scope>
    <source>
        <strain evidence="1">DSM 22019</strain>
    </source>
</reference>
<name>A0ABU0NG24_9MOLU</name>